<proteinExistence type="predicted"/>
<dbReference type="EMBL" id="JABZMI010000002">
    <property type="protein sequence ID" value="MBF1163489.1"/>
    <property type="molecule type" value="Genomic_DNA"/>
</dbReference>
<protein>
    <submittedName>
        <fullName evidence="1">Uncharacterized protein</fullName>
    </submittedName>
</protein>
<accession>A0A930BNS3</accession>
<reference evidence="1" key="1">
    <citation type="submission" date="2020-04" db="EMBL/GenBank/DDBJ databases">
        <title>Deep metagenomics examines the oral microbiome during advanced dental caries in children, revealing novel taxa and co-occurrences with host molecules.</title>
        <authorList>
            <person name="Baker J.L."/>
            <person name="Morton J.T."/>
            <person name="Dinis M."/>
            <person name="Alvarez R."/>
            <person name="Tran N.C."/>
            <person name="Knight R."/>
            <person name="Edlund A."/>
        </authorList>
    </citation>
    <scope>NUCLEOTIDE SEQUENCE</scope>
    <source>
        <strain evidence="1">JCVI_32_bin.24</strain>
    </source>
</reference>
<dbReference type="Proteomes" id="UP000718593">
    <property type="component" value="Unassembled WGS sequence"/>
</dbReference>
<sequence>MQWLTLPEPRSDVKPAFHDLAAARAWLATQPQTQPLHMLNAIGGQIEAIEGAMFPPGLTLELLNLLRSAALPGQIAIESRYVRKPLPMPPEDERAFELAQKLWRRLGVAYLRLVPHFPPAGKCLPLHRAATAFRMAQYCHFLAARDCPPVLDRLLFAVLAQAENSAILSLPIGDPDFRNFGESHIGGHLAWAFLLRLADPYRLSAAQLAVANRAISRWRELAVFRQTPDDDPRAHSIDLSPLFDGPLPEGLPRWLEVRKVVRKIDQRILALQAGESPESLKMGRELSGSACIRLLHDLESSLESHVEAPSTEIGEIELAFGPEHCFNVLTGEALNPGSGLDAGSASLAHQRVALFGFDRVSTMPTSVKKLTVPSETWTLVDGKAVRPPDAEGSRRLAPGLVATVRDDQPQLGVLLGLRTLDSGALSADLKWYPGPLEAGRLVRSPAQERNQPLTPAFLLHDGDHYSLIVPAAAGLRLDTRMSFQGSTLCHLLPTEMLERGVDFVRYAVNWQ</sequence>
<gene>
    <name evidence="1" type="ORF">HXL68_00465</name>
</gene>
<evidence type="ECO:0000313" key="2">
    <source>
        <dbReference type="Proteomes" id="UP000718593"/>
    </source>
</evidence>
<comment type="caution">
    <text evidence="1">The sequence shown here is derived from an EMBL/GenBank/DDBJ whole genome shotgun (WGS) entry which is preliminary data.</text>
</comment>
<dbReference type="AlphaFoldDB" id="A0A930BNS3"/>
<organism evidence="1 2">
    <name type="scientific">Dechloromonas agitata</name>
    <dbReference type="NCBI Taxonomy" id="73030"/>
    <lineage>
        <taxon>Bacteria</taxon>
        <taxon>Pseudomonadati</taxon>
        <taxon>Pseudomonadota</taxon>
        <taxon>Betaproteobacteria</taxon>
        <taxon>Rhodocyclales</taxon>
        <taxon>Azonexaceae</taxon>
        <taxon>Dechloromonas</taxon>
    </lineage>
</organism>
<name>A0A930BNS3_9RHOO</name>
<evidence type="ECO:0000313" key="1">
    <source>
        <dbReference type="EMBL" id="MBF1163489.1"/>
    </source>
</evidence>